<evidence type="ECO:0000259" key="1">
    <source>
        <dbReference type="PROSITE" id="PS51724"/>
    </source>
</evidence>
<keyword evidence="3" id="KW-1185">Reference proteome</keyword>
<dbReference type="Proteomes" id="UP000054997">
    <property type="component" value="Unassembled WGS sequence"/>
</dbReference>
<dbReference type="PROSITE" id="PS51724">
    <property type="entry name" value="SPOR"/>
    <property type="match status" value="1"/>
</dbReference>
<sequence>MMDKKKFLGVVLSAAGLGGCMSYNPHGYTNYQAYTYEGSIIYPEDYEGYEGYAESQGYRYQTEGRGQVVVPESYHVGSYHSPTSHKDRDRRWVDQQNPGGYTIELAHGEKASQVAGVLYKAPKKDRMAQIKYHQDGKTYYKGLYGSYSSYEAAQQALSSLPENIRQSARITSWGSVQGKVQ</sequence>
<dbReference type="GO" id="GO:0042834">
    <property type="term" value="F:peptidoglycan binding"/>
    <property type="evidence" value="ECO:0007669"/>
    <property type="project" value="InterPro"/>
</dbReference>
<dbReference type="RefSeq" id="WP_420324213.1">
    <property type="nucleotide sequence ID" value="NZ_CAAAHZ010000006.1"/>
</dbReference>
<accession>A0A0W0VPE7</accession>
<dbReference type="InterPro" id="IPR036680">
    <property type="entry name" value="SPOR-like_sf"/>
</dbReference>
<evidence type="ECO:0000313" key="2">
    <source>
        <dbReference type="EMBL" id="KTD21914.1"/>
    </source>
</evidence>
<protein>
    <recommendedName>
        <fullName evidence="1">SPOR domain-containing protein</fullName>
    </recommendedName>
</protein>
<organism evidence="2 3">
    <name type="scientific">Legionella londiniensis</name>
    <dbReference type="NCBI Taxonomy" id="45068"/>
    <lineage>
        <taxon>Bacteria</taxon>
        <taxon>Pseudomonadati</taxon>
        <taxon>Pseudomonadota</taxon>
        <taxon>Gammaproteobacteria</taxon>
        <taxon>Legionellales</taxon>
        <taxon>Legionellaceae</taxon>
        <taxon>Legionella</taxon>
    </lineage>
</organism>
<gene>
    <name evidence="2" type="ORF">Llon_1079</name>
</gene>
<evidence type="ECO:0000313" key="3">
    <source>
        <dbReference type="Proteomes" id="UP000054997"/>
    </source>
</evidence>
<dbReference type="EMBL" id="LNYK01000014">
    <property type="protein sequence ID" value="KTD21914.1"/>
    <property type="molecule type" value="Genomic_DNA"/>
</dbReference>
<dbReference type="Pfam" id="PF05036">
    <property type="entry name" value="SPOR"/>
    <property type="match status" value="1"/>
</dbReference>
<reference evidence="2 3" key="1">
    <citation type="submission" date="2015-11" db="EMBL/GenBank/DDBJ databases">
        <title>Genomic analysis of 38 Legionella species identifies large and diverse effector repertoires.</title>
        <authorList>
            <person name="Burstein D."/>
            <person name="Amaro F."/>
            <person name="Zusman T."/>
            <person name="Lifshitz Z."/>
            <person name="Cohen O."/>
            <person name="Gilbert J.A."/>
            <person name="Pupko T."/>
            <person name="Shuman H.A."/>
            <person name="Segal G."/>
        </authorList>
    </citation>
    <scope>NUCLEOTIDE SEQUENCE [LARGE SCALE GENOMIC DNA]</scope>
    <source>
        <strain evidence="2 3">ATCC 49505</strain>
    </source>
</reference>
<proteinExistence type="predicted"/>
<name>A0A0W0VPE7_9GAMM</name>
<dbReference type="Gene3D" id="3.30.70.1070">
    <property type="entry name" value="Sporulation related repeat"/>
    <property type="match status" value="1"/>
</dbReference>
<dbReference type="PATRIC" id="fig|45068.5.peg.1164"/>
<comment type="caution">
    <text evidence="2">The sequence shown here is derived from an EMBL/GenBank/DDBJ whole genome shotgun (WGS) entry which is preliminary data.</text>
</comment>
<dbReference type="PROSITE" id="PS51257">
    <property type="entry name" value="PROKAR_LIPOPROTEIN"/>
    <property type="match status" value="1"/>
</dbReference>
<feature type="domain" description="SPOR" evidence="1">
    <location>
        <begin position="95"/>
        <end position="173"/>
    </location>
</feature>
<dbReference type="InterPro" id="IPR007730">
    <property type="entry name" value="SPOR-like_dom"/>
</dbReference>
<dbReference type="AlphaFoldDB" id="A0A0W0VPE7"/>